<dbReference type="InterPro" id="IPR047799">
    <property type="entry name" value="T9SS_OM_PorV"/>
</dbReference>
<dbReference type="RefSeq" id="WP_245756722.1">
    <property type="nucleotide sequence ID" value="NZ_FOLE01000007.1"/>
</dbReference>
<accession>A0A1I1KII2</accession>
<keyword evidence="1" id="KW-0732">Signal</keyword>
<dbReference type="NCBIfam" id="NF033709">
    <property type="entry name" value="PorV_fam"/>
    <property type="match status" value="1"/>
</dbReference>
<dbReference type="InterPro" id="IPR045741">
    <property type="entry name" value="PorV"/>
</dbReference>
<evidence type="ECO:0000313" key="4">
    <source>
        <dbReference type="Proteomes" id="UP000199514"/>
    </source>
</evidence>
<dbReference type="NCBIfam" id="NF033710">
    <property type="entry name" value="T9SS_OM_PorV"/>
    <property type="match status" value="1"/>
</dbReference>
<dbReference type="Pfam" id="PF19572">
    <property type="entry name" value="PorV"/>
    <property type="match status" value="1"/>
</dbReference>
<feature type="chain" id="PRO_5011767099" description="Type IX secretion system protein PorV domain-containing protein" evidence="1">
    <location>
        <begin position="25"/>
        <end position="383"/>
    </location>
</feature>
<keyword evidence="4" id="KW-1185">Reference proteome</keyword>
<feature type="signal peptide" evidence="1">
    <location>
        <begin position="1"/>
        <end position="24"/>
    </location>
</feature>
<name>A0A1I1KII2_9BACT</name>
<evidence type="ECO:0000256" key="1">
    <source>
        <dbReference type="SAM" id="SignalP"/>
    </source>
</evidence>
<dbReference type="Proteomes" id="UP000199514">
    <property type="component" value="Unassembled WGS sequence"/>
</dbReference>
<dbReference type="Gene3D" id="2.40.160.60">
    <property type="entry name" value="Outer membrane protein transport protein (OMPP1/FadL/TodX)"/>
    <property type="match status" value="1"/>
</dbReference>
<proteinExistence type="predicted"/>
<dbReference type="EMBL" id="FOLE01000007">
    <property type="protein sequence ID" value="SFC60461.1"/>
    <property type="molecule type" value="Genomic_DNA"/>
</dbReference>
<reference evidence="3 4" key="1">
    <citation type="submission" date="2016-10" db="EMBL/GenBank/DDBJ databases">
        <authorList>
            <person name="de Groot N.N."/>
        </authorList>
    </citation>
    <scope>NUCLEOTIDE SEQUENCE [LARGE SCALE GENOMIC DNA]</scope>
    <source>
        <strain evidence="3 4">DSM 6793</strain>
    </source>
</reference>
<sequence length="383" mass="41526">MSNKSVLGCLFSSALLLSTYSATVAQNETKTITTAVPFLTITPDSRAGGMGEAGSALSADANAMYWNTGKLAFNTQDFGAAVSYTPWLKYLNMNDLFVSYLSGYKKLRKEDAIGISMTYFSLGALHLTDESNNPLGDVNSNEYAISAAYSRQLSKTFGVGVAPKFIHSNLAGNGNYNGSSIRPANTVAVDLSAFYTKEINLNGRPAQMNLAGSITNFGPKVSYSDNNRRDFIPTTLRLGGSLTSTLDAYNTITFSLDLSKLMVPSPDSSKNLNDKSFISGAMGSFTDAPGGGKEELQEVMIGAGVEYWYDKLFALRGGYFHEAKEKGNRKYFTAGLGLRYQRFGVDFAYLVPVAQNSPLAETLRFSLLFDFEKAQKVVESVTD</sequence>
<evidence type="ECO:0000313" key="3">
    <source>
        <dbReference type="EMBL" id="SFC60461.1"/>
    </source>
</evidence>
<dbReference type="AlphaFoldDB" id="A0A1I1KII2"/>
<evidence type="ECO:0000259" key="2">
    <source>
        <dbReference type="Pfam" id="PF19572"/>
    </source>
</evidence>
<organism evidence="3 4">
    <name type="scientific">Flexibacter flexilis DSM 6793</name>
    <dbReference type="NCBI Taxonomy" id="927664"/>
    <lineage>
        <taxon>Bacteria</taxon>
        <taxon>Pseudomonadati</taxon>
        <taxon>Bacteroidota</taxon>
        <taxon>Cytophagia</taxon>
        <taxon>Cytophagales</taxon>
        <taxon>Flexibacteraceae</taxon>
        <taxon>Flexibacter</taxon>
    </lineage>
</organism>
<feature type="domain" description="Type IX secretion system protein PorV" evidence="2">
    <location>
        <begin position="26"/>
        <end position="267"/>
    </location>
</feature>
<gene>
    <name evidence="3" type="ORF">SAMN05421780_10774</name>
</gene>
<protein>
    <recommendedName>
        <fullName evidence="2">Type IX secretion system protein PorV domain-containing protein</fullName>
    </recommendedName>
</protein>
<dbReference type="STRING" id="927664.SAMN05421780_10774"/>